<feature type="region of interest" description="Disordered" evidence="1">
    <location>
        <begin position="1"/>
        <end position="32"/>
    </location>
</feature>
<reference evidence="2" key="2">
    <citation type="submission" date="2017-06" db="EMBL/GenBank/DDBJ databases">
        <title>WGS assembly of Brachypodium distachyon.</title>
        <authorList>
            <consortium name="The International Brachypodium Initiative"/>
            <person name="Lucas S."/>
            <person name="Harmon-Smith M."/>
            <person name="Lail K."/>
            <person name="Tice H."/>
            <person name="Grimwood J."/>
            <person name="Bruce D."/>
            <person name="Barry K."/>
            <person name="Shu S."/>
            <person name="Lindquist E."/>
            <person name="Wang M."/>
            <person name="Pitluck S."/>
            <person name="Vogel J.P."/>
            <person name="Garvin D.F."/>
            <person name="Mockler T.C."/>
            <person name="Schmutz J."/>
            <person name="Rokhsar D."/>
            <person name="Bevan M.W."/>
        </authorList>
    </citation>
    <scope>NUCLEOTIDE SEQUENCE</scope>
    <source>
        <strain evidence="2">Bd21</strain>
    </source>
</reference>
<keyword evidence="4" id="KW-1185">Reference proteome</keyword>
<proteinExistence type="predicted"/>
<evidence type="ECO:0000313" key="4">
    <source>
        <dbReference type="Proteomes" id="UP000008810"/>
    </source>
</evidence>
<evidence type="ECO:0000313" key="3">
    <source>
        <dbReference type="EnsemblPlants" id="PNT66450"/>
    </source>
</evidence>
<gene>
    <name evidence="2" type="ORF">BRADI_3g11596v3</name>
</gene>
<dbReference type="EMBL" id="CM000882">
    <property type="protein sequence ID" value="PNT66450.1"/>
    <property type="molecule type" value="Genomic_DNA"/>
</dbReference>
<dbReference type="Proteomes" id="UP000008810">
    <property type="component" value="Chromosome 3"/>
</dbReference>
<organism evidence="2">
    <name type="scientific">Brachypodium distachyon</name>
    <name type="common">Purple false brome</name>
    <name type="synonym">Trachynia distachya</name>
    <dbReference type="NCBI Taxonomy" id="15368"/>
    <lineage>
        <taxon>Eukaryota</taxon>
        <taxon>Viridiplantae</taxon>
        <taxon>Streptophyta</taxon>
        <taxon>Embryophyta</taxon>
        <taxon>Tracheophyta</taxon>
        <taxon>Spermatophyta</taxon>
        <taxon>Magnoliopsida</taxon>
        <taxon>Liliopsida</taxon>
        <taxon>Poales</taxon>
        <taxon>Poaceae</taxon>
        <taxon>BOP clade</taxon>
        <taxon>Pooideae</taxon>
        <taxon>Stipodae</taxon>
        <taxon>Brachypodieae</taxon>
        <taxon>Brachypodium</taxon>
    </lineage>
</organism>
<reference evidence="2 3" key="1">
    <citation type="journal article" date="2010" name="Nature">
        <title>Genome sequencing and analysis of the model grass Brachypodium distachyon.</title>
        <authorList>
            <consortium name="International Brachypodium Initiative"/>
        </authorList>
    </citation>
    <scope>NUCLEOTIDE SEQUENCE [LARGE SCALE GENOMIC DNA]</scope>
    <source>
        <strain evidence="2 3">Bd21</strain>
    </source>
</reference>
<sequence>MAAARAPVRCPSRHRPPATSYRSPIPVAPSPQAPRGHCGACFVDVWLCCRRVVSQHRSHRRLEILTSQEETIGWSKEHNLNGLLSGEQVFHPTL</sequence>
<reference evidence="3" key="3">
    <citation type="submission" date="2018-08" db="UniProtKB">
        <authorList>
            <consortium name="EnsemblPlants"/>
        </authorList>
    </citation>
    <scope>IDENTIFICATION</scope>
    <source>
        <strain evidence="3">cv. Bd21</strain>
    </source>
</reference>
<evidence type="ECO:0000256" key="1">
    <source>
        <dbReference type="SAM" id="MobiDB-lite"/>
    </source>
</evidence>
<accession>A0A2K2CWQ1</accession>
<dbReference type="Gramene" id="PNT66450">
    <property type="protein sequence ID" value="PNT66450"/>
    <property type="gene ID" value="BRADI_3g11596v3"/>
</dbReference>
<dbReference type="AlphaFoldDB" id="A0A2K2CWQ1"/>
<dbReference type="InParanoid" id="A0A2K2CWQ1"/>
<evidence type="ECO:0000313" key="2">
    <source>
        <dbReference type="EMBL" id="PNT66450.1"/>
    </source>
</evidence>
<dbReference type="EnsemblPlants" id="PNT66450">
    <property type="protein sequence ID" value="PNT66450"/>
    <property type="gene ID" value="BRADI_3g11596v3"/>
</dbReference>
<protein>
    <submittedName>
        <fullName evidence="2 3">Uncharacterized protein</fullName>
    </submittedName>
</protein>
<name>A0A2K2CWQ1_BRADI</name>